<protein>
    <recommendedName>
        <fullName evidence="2">SLH domain-containing protein</fullName>
    </recommendedName>
</protein>
<evidence type="ECO:0000313" key="4">
    <source>
        <dbReference type="Proteomes" id="UP000518605"/>
    </source>
</evidence>
<proteinExistence type="predicted"/>
<feature type="chain" id="PRO_5031065562" description="SLH domain-containing protein" evidence="1">
    <location>
        <begin position="28"/>
        <end position="1099"/>
    </location>
</feature>
<dbReference type="EMBL" id="JACHXW010000013">
    <property type="protein sequence ID" value="MBB3154020.1"/>
    <property type="molecule type" value="Genomic_DNA"/>
</dbReference>
<dbReference type="Gene3D" id="1.20.1270.90">
    <property type="entry name" value="AF1782-like"/>
    <property type="match status" value="3"/>
</dbReference>
<feature type="signal peptide" evidence="1">
    <location>
        <begin position="1"/>
        <end position="27"/>
    </location>
</feature>
<dbReference type="Proteomes" id="UP000518605">
    <property type="component" value="Unassembled WGS sequence"/>
</dbReference>
<keyword evidence="4" id="KW-1185">Reference proteome</keyword>
<sequence>MRKIALCLLTAMVACWAALSHVPLVYADTEGDFTYSVADNLATITDYPRGASTDVAIPDTLGGYPVVAIDETAFYITDLNSVSFPSSLTSIGNNAFGYNFLTSVDLPDSLTYIGERAFKNNLLTSLVMPDSITSMEQEAFSGNALTHVDISRNLTSISDFAFRGNQLTSVVIPESVTSIGGYSFRYNQLSSVTVLNGMTVIDPLSFNNNQAIPADLKMFSYAGSRVQSYAASKGFTFVDGTMLFEAIKAARQLLHDRMPGTAVGQVPTADYNDLKQALSDAESFVNAITQSNVAADLQSEAAELVEAIQAFNDAIVTPDMTELHSVLDEANQALIDHAEGTEVGEASVADRTAMQAAIAEALLVSDDAANRTQAQVDAAADDLIAALDVFMDAVIQAGDAAALEAALDEANQALTDHPEGSNVGQASAAARSVLQAAIELAQAVSDDAANQTQAQIDAAITDIKDAIEQFDAAWIALEVEAPADRLYGKAAILPFTVKYGYQVIVTGTPRIPLIIGTGSTSEVVYASYTGAQGVPVTELSFAYAVTEGIEDEDGISIAPQLDLPSGAGIVRVSSGTAASIEYAVPDTSLIRVAAIPPNLVLSAVGSGGATMDVDVVADIYGAAAGNTLAKLRWLPGSHSVVDFAEDIGADILAAKQFTVRTNGAYTVYASDGAGNETIKEISVTGIVAIVPGSGSTGSISPSTATIKLGGVRTEVRAAAGTSANGQSVKELFLTSEQLEKAFAAGNGDIVIAIDGLGSEIKVNLPAAALLNGRNGAPDAIVQVIVNEITLEIPLRSIGDITGKSMFSATIAQAPDTAKEAISLAAKQMGAELMLDRAVVFLLDVDGKALNGGNQAAAKQIIKLSAAVDANKATAVWMDASNKLHFAPSQFGNDGTVTIHSLHNGVYAMIQSNRIFKDLQGHWARVEIELLANKLIVDGRPDGGFAPDHTITRAEFSALLVRALGLPELINEELFTDVKTSSWYAGAIGAAQQAGLIDGFEGGAFRPNASITREQMAVMIARAITYAGQTKQAGNTGVQQSFTDGADISEWAIHAIDQLVGLSIIQGVSDKTFAPQANATRAQSAVMLKRLLQYLQYMNS</sequence>
<dbReference type="InterPro" id="IPR001119">
    <property type="entry name" value="SLH_dom"/>
</dbReference>
<comment type="caution">
    <text evidence="3">The sequence shown here is derived from an EMBL/GenBank/DDBJ whole genome shotgun (WGS) entry which is preliminary data.</text>
</comment>
<dbReference type="SUPFAM" id="SSF52058">
    <property type="entry name" value="L domain-like"/>
    <property type="match status" value="1"/>
</dbReference>
<dbReference type="PROSITE" id="PS51257">
    <property type="entry name" value="PROKAR_LIPOPROTEIN"/>
    <property type="match status" value="1"/>
</dbReference>
<organism evidence="3 4">
    <name type="scientific">Paenibacillus endophyticus</name>
    <dbReference type="NCBI Taxonomy" id="1294268"/>
    <lineage>
        <taxon>Bacteria</taxon>
        <taxon>Bacillati</taxon>
        <taxon>Bacillota</taxon>
        <taxon>Bacilli</taxon>
        <taxon>Bacillales</taxon>
        <taxon>Paenibacillaceae</taxon>
        <taxon>Paenibacillus</taxon>
    </lineage>
</organism>
<dbReference type="PROSITE" id="PS51272">
    <property type="entry name" value="SLH"/>
    <property type="match status" value="3"/>
</dbReference>
<reference evidence="3 4" key="1">
    <citation type="submission" date="2020-08" db="EMBL/GenBank/DDBJ databases">
        <title>Genomic Encyclopedia of Type Strains, Phase III (KMG-III): the genomes of soil and plant-associated and newly described type strains.</title>
        <authorList>
            <person name="Whitman W."/>
        </authorList>
    </citation>
    <scope>NUCLEOTIDE SEQUENCE [LARGE SCALE GENOMIC DNA]</scope>
    <source>
        <strain evidence="3 4">CECT 8234</strain>
    </source>
</reference>
<dbReference type="Pfam" id="PF13306">
    <property type="entry name" value="LRR_5"/>
    <property type="match status" value="1"/>
</dbReference>
<name>A0A7W5CB43_9BACL</name>
<dbReference type="RefSeq" id="WP_183566677.1">
    <property type="nucleotide sequence ID" value="NZ_CBCSLB010000013.1"/>
</dbReference>
<feature type="domain" description="SLH" evidence="2">
    <location>
        <begin position="970"/>
        <end position="1033"/>
    </location>
</feature>
<accession>A0A7W5CB43</accession>
<dbReference type="InterPro" id="IPR051465">
    <property type="entry name" value="Cell_Envelope_Struct_Comp"/>
</dbReference>
<evidence type="ECO:0000313" key="3">
    <source>
        <dbReference type="EMBL" id="MBB3154020.1"/>
    </source>
</evidence>
<dbReference type="PANTHER" id="PTHR43308">
    <property type="entry name" value="OUTER MEMBRANE PROTEIN ALPHA-RELATED"/>
    <property type="match status" value="1"/>
</dbReference>
<evidence type="ECO:0000256" key="1">
    <source>
        <dbReference type="SAM" id="SignalP"/>
    </source>
</evidence>
<dbReference type="InterPro" id="IPR032675">
    <property type="entry name" value="LRR_dom_sf"/>
</dbReference>
<feature type="domain" description="SLH" evidence="2">
    <location>
        <begin position="910"/>
        <end position="969"/>
    </location>
</feature>
<dbReference type="AlphaFoldDB" id="A0A7W5CB43"/>
<feature type="domain" description="SLH" evidence="2">
    <location>
        <begin position="1038"/>
        <end position="1099"/>
    </location>
</feature>
<keyword evidence="1" id="KW-0732">Signal</keyword>
<dbReference type="InterPro" id="IPR026906">
    <property type="entry name" value="LRR_5"/>
</dbReference>
<evidence type="ECO:0000259" key="2">
    <source>
        <dbReference type="PROSITE" id="PS51272"/>
    </source>
</evidence>
<dbReference type="Gene3D" id="3.80.10.10">
    <property type="entry name" value="Ribonuclease Inhibitor"/>
    <property type="match status" value="1"/>
</dbReference>
<dbReference type="Pfam" id="PF00395">
    <property type="entry name" value="SLH"/>
    <property type="match status" value="3"/>
</dbReference>
<gene>
    <name evidence="3" type="ORF">FHS16_004096</name>
</gene>